<dbReference type="AlphaFoldDB" id="A0A1I3Q853"/>
<feature type="modified residue" description="4-aspartylphosphate" evidence="6">
    <location>
        <position position="55"/>
    </location>
</feature>
<dbReference type="Proteomes" id="UP000198635">
    <property type="component" value="Unassembled WGS sequence"/>
</dbReference>
<organism evidence="8 9">
    <name type="scientific">Desulfomicrobium apsheronum</name>
    <dbReference type="NCBI Taxonomy" id="52560"/>
    <lineage>
        <taxon>Bacteria</taxon>
        <taxon>Pseudomonadati</taxon>
        <taxon>Thermodesulfobacteriota</taxon>
        <taxon>Desulfovibrionia</taxon>
        <taxon>Desulfovibrionales</taxon>
        <taxon>Desulfomicrobiaceae</taxon>
        <taxon>Desulfomicrobium</taxon>
    </lineage>
</organism>
<protein>
    <submittedName>
        <fullName evidence="8">Response regulator receiver domain-containing protein</fullName>
    </submittedName>
</protein>
<keyword evidence="2" id="KW-0902">Two-component regulatory system</keyword>
<evidence type="ECO:0000256" key="1">
    <source>
        <dbReference type="ARBA" id="ARBA00022553"/>
    </source>
</evidence>
<dbReference type="RefSeq" id="WP_092372709.1">
    <property type="nucleotide sequence ID" value="NZ_FORX01000002.1"/>
</dbReference>
<dbReference type="InterPro" id="IPR011006">
    <property type="entry name" value="CheY-like_superfamily"/>
</dbReference>
<dbReference type="FunFam" id="3.40.50.2300:FF:000018">
    <property type="entry name" value="DNA-binding transcriptional regulator NtrC"/>
    <property type="match status" value="1"/>
</dbReference>
<dbReference type="GO" id="GO:0000976">
    <property type="term" value="F:transcription cis-regulatory region binding"/>
    <property type="evidence" value="ECO:0007669"/>
    <property type="project" value="TreeGrafter"/>
</dbReference>
<dbReference type="GO" id="GO:0032993">
    <property type="term" value="C:protein-DNA complex"/>
    <property type="evidence" value="ECO:0007669"/>
    <property type="project" value="TreeGrafter"/>
</dbReference>
<gene>
    <name evidence="8" type="ORF">SAMN04488082_102244</name>
</gene>
<dbReference type="PROSITE" id="PS50110">
    <property type="entry name" value="RESPONSE_REGULATORY"/>
    <property type="match status" value="1"/>
</dbReference>
<dbReference type="Gene3D" id="3.40.50.2300">
    <property type="match status" value="1"/>
</dbReference>
<proteinExistence type="predicted"/>
<evidence type="ECO:0000256" key="5">
    <source>
        <dbReference type="ARBA" id="ARBA00023163"/>
    </source>
</evidence>
<evidence type="ECO:0000256" key="6">
    <source>
        <dbReference type="PROSITE-ProRule" id="PRU00169"/>
    </source>
</evidence>
<accession>A0A1I3Q853</accession>
<keyword evidence="1 6" id="KW-0597">Phosphoprotein</keyword>
<keyword evidence="5" id="KW-0804">Transcription</keyword>
<evidence type="ECO:0000313" key="9">
    <source>
        <dbReference type="Proteomes" id="UP000198635"/>
    </source>
</evidence>
<evidence type="ECO:0000259" key="7">
    <source>
        <dbReference type="PROSITE" id="PS50110"/>
    </source>
</evidence>
<dbReference type="SMART" id="SM00448">
    <property type="entry name" value="REC"/>
    <property type="match status" value="1"/>
</dbReference>
<keyword evidence="9" id="KW-1185">Reference proteome</keyword>
<reference evidence="9" key="1">
    <citation type="submission" date="2016-10" db="EMBL/GenBank/DDBJ databases">
        <authorList>
            <person name="Varghese N."/>
            <person name="Submissions S."/>
        </authorList>
    </citation>
    <scope>NUCLEOTIDE SEQUENCE [LARGE SCALE GENOMIC DNA]</scope>
    <source>
        <strain evidence="9">DSM 5918</strain>
    </source>
</reference>
<evidence type="ECO:0000256" key="3">
    <source>
        <dbReference type="ARBA" id="ARBA00023015"/>
    </source>
</evidence>
<evidence type="ECO:0000313" key="8">
    <source>
        <dbReference type="EMBL" id="SFJ29870.1"/>
    </source>
</evidence>
<feature type="domain" description="Response regulatory" evidence="7">
    <location>
        <begin position="6"/>
        <end position="120"/>
    </location>
</feature>
<dbReference type="STRING" id="52560.SAMN04488082_102244"/>
<dbReference type="PANTHER" id="PTHR48111">
    <property type="entry name" value="REGULATOR OF RPOS"/>
    <property type="match status" value="1"/>
</dbReference>
<keyword evidence="3" id="KW-0805">Transcription regulation</keyword>
<dbReference type="GO" id="GO:0006355">
    <property type="term" value="P:regulation of DNA-templated transcription"/>
    <property type="evidence" value="ECO:0007669"/>
    <property type="project" value="TreeGrafter"/>
</dbReference>
<dbReference type="PANTHER" id="PTHR48111:SF1">
    <property type="entry name" value="TWO-COMPONENT RESPONSE REGULATOR ORR33"/>
    <property type="match status" value="1"/>
</dbReference>
<dbReference type="InterPro" id="IPR039420">
    <property type="entry name" value="WalR-like"/>
</dbReference>
<evidence type="ECO:0000256" key="2">
    <source>
        <dbReference type="ARBA" id="ARBA00023012"/>
    </source>
</evidence>
<dbReference type="EMBL" id="FORX01000002">
    <property type="protein sequence ID" value="SFJ29870.1"/>
    <property type="molecule type" value="Genomic_DNA"/>
</dbReference>
<dbReference type="Pfam" id="PF00072">
    <property type="entry name" value="Response_reg"/>
    <property type="match status" value="1"/>
</dbReference>
<name>A0A1I3Q853_9BACT</name>
<dbReference type="GO" id="GO:0000156">
    <property type="term" value="F:phosphorelay response regulator activity"/>
    <property type="evidence" value="ECO:0007669"/>
    <property type="project" value="TreeGrafter"/>
</dbReference>
<dbReference type="InterPro" id="IPR001789">
    <property type="entry name" value="Sig_transdc_resp-reg_receiver"/>
</dbReference>
<keyword evidence="4" id="KW-0238">DNA-binding</keyword>
<dbReference type="SUPFAM" id="SSF52172">
    <property type="entry name" value="CheY-like"/>
    <property type="match status" value="1"/>
</dbReference>
<dbReference type="OrthoDB" id="9805967at2"/>
<sequence>MDLLPKLLLVDDEERFRDTLAKRLKETGYEVSGASSGMEALDKLAAEKFDIVVLDIQMPGLSGIETLSEIRSKHVGIEVIMLTGHGDVSSAVEGMRLGAYDYLMKPCEYEYLVVKIQEAFKVKWKRDERLRKAEERELLDKMEKNIRF</sequence>
<evidence type="ECO:0000256" key="4">
    <source>
        <dbReference type="ARBA" id="ARBA00023125"/>
    </source>
</evidence>
<dbReference type="GO" id="GO:0005829">
    <property type="term" value="C:cytosol"/>
    <property type="evidence" value="ECO:0007669"/>
    <property type="project" value="TreeGrafter"/>
</dbReference>